<dbReference type="OrthoDB" id="18996at2759"/>
<evidence type="ECO:0000313" key="3">
    <source>
        <dbReference type="Proteomes" id="UP000054007"/>
    </source>
</evidence>
<dbReference type="InterPro" id="IPR007361">
    <property type="entry name" value="DUF427"/>
</dbReference>
<dbReference type="AlphaFoldDB" id="A0A0D7BQN0"/>
<organism evidence="2 3">
    <name type="scientific">Cylindrobasidium torrendii FP15055 ss-10</name>
    <dbReference type="NCBI Taxonomy" id="1314674"/>
    <lineage>
        <taxon>Eukaryota</taxon>
        <taxon>Fungi</taxon>
        <taxon>Dikarya</taxon>
        <taxon>Basidiomycota</taxon>
        <taxon>Agaricomycotina</taxon>
        <taxon>Agaricomycetes</taxon>
        <taxon>Agaricomycetidae</taxon>
        <taxon>Agaricales</taxon>
        <taxon>Marasmiineae</taxon>
        <taxon>Physalacriaceae</taxon>
        <taxon>Cylindrobasidium</taxon>
    </lineage>
</organism>
<dbReference type="STRING" id="1314674.A0A0D7BQN0"/>
<name>A0A0D7BQN0_9AGAR</name>
<keyword evidence="3" id="KW-1185">Reference proteome</keyword>
<dbReference type="EMBL" id="KN880443">
    <property type="protein sequence ID" value="KIY72474.1"/>
    <property type="molecule type" value="Genomic_DNA"/>
</dbReference>
<gene>
    <name evidence="2" type="ORF">CYLTODRAFT_367470</name>
</gene>
<proteinExistence type="predicted"/>
<dbReference type="Proteomes" id="UP000054007">
    <property type="component" value="Unassembled WGS sequence"/>
</dbReference>
<evidence type="ECO:0000313" key="2">
    <source>
        <dbReference type="EMBL" id="KIY72474.1"/>
    </source>
</evidence>
<dbReference type="Gene3D" id="2.170.150.40">
    <property type="entry name" value="Domain of unknown function (DUF427)"/>
    <property type="match status" value="1"/>
</dbReference>
<dbReference type="PANTHER" id="PTHR34310">
    <property type="entry name" value="DUF427 DOMAIN PROTEIN (AFU_ORTHOLOGUE AFUA_3G02220)"/>
    <property type="match status" value="1"/>
</dbReference>
<accession>A0A0D7BQN0</accession>
<evidence type="ECO:0000259" key="1">
    <source>
        <dbReference type="Pfam" id="PF04248"/>
    </source>
</evidence>
<feature type="domain" description="DUF427" evidence="1">
    <location>
        <begin position="3"/>
        <end position="88"/>
    </location>
</feature>
<sequence length="95" mass="10486">MPKVTLNGTVLAESANTVVIEGNHYFPPDSIIKGLFSKSDTQTSCPWKGVASYYNAEVDGKTVNDIAWFYPTPKEKAKSIADHVAFYKNKVTIDD</sequence>
<protein>
    <submittedName>
        <fullName evidence="2">DUF427-domain-containing protein</fullName>
    </submittedName>
</protein>
<dbReference type="PANTHER" id="PTHR34310:SF5">
    <property type="entry name" value="DUF427 DOMAIN PROTEIN (AFU_ORTHOLOGUE AFUA_3G02220)"/>
    <property type="match status" value="1"/>
</dbReference>
<dbReference type="InterPro" id="IPR038694">
    <property type="entry name" value="DUF427_sf"/>
</dbReference>
<reference evidence="2 3" key="1">
    <citation type="journal article" date="2015" name="Fungal Genet. Biol.">
        <title>Evolution of novel wood decay mechanisms in Agaricales revealed by the genome sequences of Fistulina hepatica and Cylindrobasidium torrendii.</title>
        <authorList>
            <person name="Floudas D."/>
            <person name="Held B.W."/>
            <person name="Riley R."/>
            <person name="Nagy L.G."/>
            <person name="Koehler G."/>
            <person name="Ransdell A.S."/>
            <person name="Younus H."/>
            <person name="Chow J."/>
            <person name="Chiniquy J."/>
            <person name="Lipzen A."/>
            <person name="Tritt A."/>
            <person name="Sun H."/>
            <person name="Haridas S."/>
            <person name="LaButti K."/>
            <person name="Ohm R.A."/>
            <person name="Kues U."/>
            <person name="Blanchette R.A."/>
            <person name="Grigoriev I.V."/>
            <person name="Minto R.E."/>
            <person name="Hibbett D.S."/>
        </authorList>
    </citation>
    <scope>NUCLEOTIDE SEQUENCE [LARGE SCALE GENOMIC DNA]</scope>
    <source>
        <strain evidence="2 3">FP15055 ss-10</strain>
    </source>
</reference>
<dbReference type="Pfam" id="PF04248">
    <property type="entry name" value="NTP_transf_9"/>
    <property type="match status" value="1"/>
</dbReference>